<reference evidence="4" key="3">
    <citation type="submission" date="2014-11" db="UniProtKB">
        <authorList>
            <consortium name="EnsemblProtists"/>
        </authorList>
    </citation>
    <scope>IDENTIFICATION</scope>
    <source>
        <strain evidence="4">DAOM BR144</strain>
    </source>
</reference>
<dbReference type="STRING" id="431595.K3WBQ5"/>
<dbReference type="SUPFAM" id="SSF55724">
    <property type="entry name" value="Mog1p/PsbP-like"/>
    <property type="match status" value="1"/>
</dbReference>
<reference evidence="5" key="2">
    <citation type="submission" date="2010-04" db="EMBL/GenBank/DDBJ databases">
        <authorList>
            <person name="Buell R."/>
            <person name="Hamilton J."/>
            <person name="Hostetler J."/>
        </authorList>
    </citation>
    <scope>NUCLEOTIDE SEQUENCE [LARGE SCALE GENOMIC DNA]</scope>
    <source>
        <strain evidence="5">DAOM:BR144</strain>
    </source>
</reference>
<dbReference type="Proteomes" id="UP000019132">
    <property type="component" value="Unassembled WGS sequence"/>
</dbReference>
<dbReference type="GO" id="GO:0031267">
    <property type="term" value="F:small GTPase binding"/>
    <property type="evidence" value="ECO:0007669"/>
    <property type="project" value="TreeGrafter"/>
</dbReference>
<dbReference type="InterPro" id="IPR016123">
    <property type="entry name" value="Mog1/PsbP_a/b/a-sand"/>
</dbReference>
<comment type="similarity">
    <text evidence="1">Belongs to the MOG1 family.</text>
</comment>
<dbReference type="eggNOG" id="KOG3329">
    <property type="taxonomic scope" value="Eukaryota"/>
</dbReference>
<keyword evidence="3" id="KW-0653">Protein transport</keyword>
<proteinExistence type="inferred from homology"/>
<dbReference type="AlphaFoldDB" id="K3WBQ5"/>
<evidence type="ECO:0000313" key="5">
    <source>
        <dbReference type="Proteomes" id="UP000019132"/>
    </source>
</evidence>
<dbReference type="FunCoup" id="K3WBQ5">
    <property type="interactions" value="95"/>
</dbReference>
<name>K3WBQ5_GLOUD</name>
<dbReference type="OMA" id="ECSSAWM"/>
<evidence type="ECO:0000256" key="2">
    <source>
        <dbReference type="ARBA" id="ARBA00022448"/>
    </source>
</evidence>
<dbReference type="GO" id="GO:0006606">
    <property type="term" value="P:protein import into nucleus"/>
    <property type="evidence" value="ECO:0007669"/>
    <property type="project" value="TreeGrafter"/>
</dbReference>
<dbReference type="EnsemblProtists" id="PYU1_T002396">
    <property type="protein sequence ID" value="PYU1_T002396"/>
    <property type="gene ID" value="PYU1_G002393"/>
</dbReference>
<protein>
    <recommendedName>
        <fullName evidence="6">Ran guanine nucleotide release factor</fullName>
    </recommendedName>
</protein>
<reference evidence="5" key="1">
    <citation type="journal article" date="2010" name="Genome Biol.">
        <title>Genome sequence of the necrotrophic plant pathogen Pythium ultimum reveals original pathogenicity mechanisms and effector repertoire.</title>
        <authorList>
            <person name="Levesque C.A."/>
            <person name="Brouwer H."/>
            <person name="Cano L."/>
            <person name="Hamilton J.P."/>
            <person name="Holt C."/>
            <person name="Huitema E."/>
            <person name="Raffaele S."/>
            <person name="Robideau G.P."/>
            <person name="Thines M."/>
            <person name="Win J."/>
            <person name="Zerillo M.M."/>
            <person name="Beakes G.W."/>
            <person name="Boore J.L."/>
            <person name="Busam D."/>
            <person name="Dumas B."/>
            <person name="Ferriera S."/>
            <person name="Fuerstenberg S.I."/>
            <person name="Gachon C.M."/>
            <person name="Gaulin E."/>
            <person name="Govers F."/>
            <person name="Grenville-Briggs L."/>
            <person name="Horner N."/>
            <person name="Hostetler J."/>
            <person name="Jiang R.H."/>
            <person name="Johnson J."/>
            <person name="Krajaejun T."/>
            <person name="Lin H."/>
            <person name="Meijer H.J."/>
            <person name="Moore B."/>
            <person name="Morris P."/>
            <person name="Phuntmart V."/>
            <person name="Puiu D."/>
            <person name="Shetty J."/>
            <person name="Stajich J.E."/>
            <person name="Tripathy S."/>
            <person name="Wawra S."/>
            <person name="van West P."/>
            <person name="Whitty B.R."/>
            <person name="Coutinho P.M."/>
            <person name="Henrissat B."/>
            <person name="Martin F."/>
            <person name="Thomas P.D."/>
            <person name="Tyler B.M."/>
            <person name="De Vries R.P."/>
            <person name="Kamoun S."/>
            <person name="Yandell M."/>
            <person name="Tisserat N."/>
            <person name="Buell C.R."/>
        </authorList>
    </citation>
    <scope>NUCLEOTIDE SEQUENCE</scope>
    <source>
        <strain evidence="5">DAOM:BR144</strain>
    </source>
</reference>
<dbReference type="InParanoid" id="K3WBQ5"/>
<dbReference type="VEuPathDB" id="FungiDB:PYU1_G002393"/>
<dbReference type="Pfam" id="PF04603">
    <property type="entry name" value="Mog1"/>
    <property type="match status" value="1"/>
</dbReference>
<evidence type="ECO:0000256" key="3">
    <source>
        <dbReference type="ARBA" id="ARBA00022927"/>
    </source>
</evidence>
<organism evidence="4 5">
    <name type="scientific">Globisporangium ultimum (strain ATCC 200006 / CBS 805.95 / DAOM BR144)</name>
    <name type="common">Pythium ultimum</name>
    <dbReference type="NCBI Taxonomy" id="431595"/>
    <lineage>
        <taxon>Eukaryota</taxon>
        <taxon>Sar</taxon>
        <taxon>Stramenopiles</taxon>
        <taxon>Oomycota</taxon>
        <taxon>Peronosporomycetes</taxon>
        <taxon>Pythiales</taxon>
        <taxon>Pythiaceae</taxon>
        <taxon>Globisporangium</taxon>
    </lineage>
</organism>
<dbReference type="InterPro" id="IPR007681">
    <property type="entry name" value="Mog1"/>
</dbReference>
<dbReference type="PANTHER" id="PTHR15837">
    <property type="entry name" value="RAN GUANINE NUCLEOTIDE RELEASE FACTOR"/>
    <property type="match status" value="1"/>
</dbReference>
<sequence length="187" mass="19938">MTRALFGGALSCAIPEGFADVSSFRQVPDNQEVFANAQTDQCVIVELLQYESDVCDDESARFFFNEIAASNGCSPDDVSILHSELLAANDGPAIAAAHTNSILVGDQRVAKFKEDESAKNVVRVYLGNIRLPSVTTDVVISVSVPLQISAASSSAGSFQLENSAEIGAALFMQVVKSFTVHDWSLFG</sequence>
<evidence type="ECO:0008006" key="6">
    <source>
        <dbReference type="Google" id="ProtNLM"/>
    </source>
</evidence>
<evidence type="ECO:0000313" key="4">
    <source>
        <dbReference type="EnsemblProtists" id="PYU1_T002396"/>
    </source>
</evidence>
<evidence type="ECO:0000256" key="1">
    <source>
        <dbReference type="ARBA" id="ARBA00010307"/>
    </source>
</evidence>
<dbReference type="GO" id="GO:0005634">
    <property type="term" value="C:nucleus"/>
    <property type="evidence" value="ECO:0007669"/>
    <property type="project" value="TreeGrafter"/>
</dbReference>
<keyword evidence="2" id="KW-0813">Transport</keyword>
<keyword evidence="5" id="KW-1185">Reference proteome</keyword>
<dbReference type="PANTHER" id="PTHR15837:SF0">
    <property type="entry name" value="RAN GUANINE NUCLEOTIDE RELEASE FACTOR"/>
    <property type="match status" value="1"/>
</dbReference>
<dbReference type="Gene3D" id="3.40.1000.10">
    <property type="entry name" value="Mog1/PsbP, alpha/beta/alpha sandwich"/>
    <property type="match status" value="1"/>
</dbReference>
<accession>K3WBQ5</accession>
<dbReference type="GO" id="GO:0005085">
    <property type="term" value="F:guanyl-nucleotide exchange factor activity"/>
    <property type="evidence" value="ECO:0007669"/>
    <property type="project" value="TreeGrafter"/>
</dbReference>
<dbReference type="HOGENOM" id="CLU_081345_1_2_1"/>